<reference evidence="1" key="1">
    <citation type="submission" date="2015-06" db="EMBL/GenBank/DDBJ databases">
        <authorList>
            <person name="Joergensen T."/>
        </authorList>
    </citation>
    <scope>NUCLEOTIDE SEQUENCE</scope>
    <source>
        <strain evidence="1">RGFK1096</strain>
    </source>
</reference>
<dbReference type="EMBL" id="LN853677">
    <property type="protein sequence ID" value="CRY96454.1"/>
    <property type="molecule type" value="Genomic_DNA"/>
</dbReference>
<accession>A0A0H5Q4X4</accession>
<reference evidence="1" key="2">
    <citation type="submission" date="2015-07" db="EMBL/GenBank/DDBJ databases">
        <title>Plasmids, circular viruses and viroids from rat gut.</title>
        <authorList>
            <person name="Jorgensen T.J."/>
            <person name="Hansen M.A."/>
            <person name="Xu Z."/>
            <person name="Tabak M.A."/>
            <person name="Sorensen S.J."/>
            <person name="Hansen L.H."/>
        </authorList>
    </citation>
    <scope>NUCLEOTIDE SEQUENCE</scope>
    <source>
        <strain evidence="1">RGFK1096</strain>
    </source>
</reference>
<evidence type="ECO:0000313" key="1">
    <source>
        <dbReference type="EMBL" id="CRY96454.1"/>
    </source>
</evidence>
<dbReference type="AlphaFoldDB" id="A0A0H5Q4X4"/>
<organism evidence="1">
    <name type="scientific">uncultured prokaryote</name>
    <dbReference type="NCBI Taxonomy" id="198431"/>
    <lineage>
        <taxon>unclassified sequences</taxon>
        <taxon>environmental samples</taxon>
    </lineage>
</organism>
<protein>
    <submittedName>
        <fullName evidence="1">Uncharacterized protein</fullName>
    </submittedName>
</protein>
<proteinExistence type="predicted"/>
<name>A0A0H5Q4X4_9ZZZZ</name>
<sequence>MAINYPGPYELRIFYDTQLTFGAHVMKLNLDLDSDPEIGAEFEDISTENHDASTTPLNSLTEALLTVLAPLFQSTTDFPLVELWSYAAGTFDATFRAAYDPVVSNGSAGTAIPAGQAIITFRTAGGGIAKLSLMESNLTAGPDQSFPTASTPINNLASFMTVASRPWLGRDNTRFLVPKAYFPGQNEALWKKYNRTSS</sequence>